<gene>
    <name evidence="6" type="ORF">C8P66_11710</name>
</gene>
<reference evidence="6 7" key="1">
    <citation type="submission" date="2018-06" db="EMBL/GenBank/DDBJ databases">
        <title>Genomic Encyclopedia of Archaeal and Bacterial Type Strains, Phase II (KMG-II): from individual species to whole genera.</title>
        <authorList>
            <person name="Goeker M."/>
        </authorList>
    </citation>
    <scope>NUCLEOTIDE SEQUENCE [LARGE SCALE GENOMIC DNA]</scope>
    <source>
        <strain evidence="6 7">DSM 24525</strain>
    </source>
</reference>
<name>A0A2W7ID86_9PROT</name>
<protein>
    <submittedName>
        <fullName evidence="6">LysR family transcriptional regulator</fullName>
    </submittedName>
</protein>
<comment type="similarity">
    <text evidence="1">Belongs to the LysR transcriptional regulatory family.</text>
</comment>
<dbReference type="InterPro" id="IPR036390">
    <property type="entry name" value="WH_DNA-bd_sf"/>
</dbReference>
<dbReference type="Pfam" id="PF00126">
    <property type="entry name" value="HTH_1"/>
    <property type="match status" value="1"/>
</dbReference>
<dbReference type="PROSITE" id="PS50931">
    <property type="entry name" value="HTH_LYSR"/>
    <property type="match status" value="1"/>
</dbReference>
<dbReference type="PRINTS" id="PR00039">
    <property type="entry name" value="HTHLYSR"/>
</dbReference>
<dbReference type="Pfam" id="PF03466">
    <property type="entry name" value="LysR_substrate"/>
    <property type="match status" value="1"/>
</dbReference>
<dbReference type="AlphaFoldDB" id="A0A2W7ID86"/>
<dbReference type="RefSeq" id="WP_111399083.1">
    <property type="nucleotide sequence ID" value="NZ_QKYU01000017.1"/>
</dbReference>
<dbReference type="GO" id="GO:0003700">
    <property type="term" value="F:DNA-binding transcription factor activity"/>
    <property type="evidence" value="ECO:0007669"/>
    <property type="project" value="InterPro"/>
</dbReference>
<keyword evidence="7" id="KW-1185">Reference proteome</keyword>
<evidence type="ECO:0000256" key="2">
    <source>
        <dbReference type="ARBA" id="ARBA00023015"/>
    </source>
</evidence>
<proteinExistence type="inferred from homology"/>
<keyword evidence="4" id="KW-0804">Transcription</keyword>
<dbReference type="GO" id="GO:0032993">
    <property type="term" value="C:protein-DNA complex"/>
    <property type="evidence" value="ECO:0007669"/>
    <property type="project" value="TreeGrafter"/>
</dbReference>
<evidence type="ECO:0000313" key="7">
    <source>
        <dbReference type="Proteomes" id="UP000249688"/>
    </source>
</evidence>
<dbReference type="OrthoDB" id="8679465at2"/>
<keyword evidence="2" id="KW-0805">Transcription regulation</keyword>
<dbReference type="Proteomes" id="UP000249688">
    <property type="component" value="Unassembled WGS sequence"/>
</dbReference>
<accession>A0A2W7ID86</accession>
<evidence type="ECO:0000256" key="1">
    <source>
        <dbReference type="ARBA" id="ARBA00009437"/>
    </source>
</evidence>
<comment type="caution">
    <text evidence="6">The sequence shown here is derived from an EMBL/GenBank/DDBJ whole genome shotgun (WGS) entry which is preliminary data.</text>
</comment>
<organism evidence="6 7">
    <name type="scientific">Humitalea rosea</name>
    <dbReference type="NCBI Taxonomy" id="990373"/>
    <lineage>
        <taxon>Bacteria</taxon>
        <taxon>Pseudomonadati</taxon>
        <taxon>Pseudomonadota</taxon>
        <taxon>Alphaproteobacteria</taxon>
        <taxon>Acetobacterales</taxon>
        <taxon>Roseomonadaceae</taxon>
        <taxon>Humitalea</taxon>
    </lineage>
</organism>
<dbReference type="SUPFAM" id="SSF46785">
    <property type="entry name" value="Winged helix' DNA-binding domain"/>
    <property type="match status" value="1"/>
</dbReference>
<dbReference type="Gene3D" id="3.40.190.10">
    <property type="entry name" value="Periplasmic binding protein-like II"/>
    <property type="match status" value="2"/>
</dbReference>
<dbReference type="EMBL" id="QKYU01000017">
    <property type="protein sequence ID" value="PZW42985.1"/>
    <property type="molecule type" value="Genomic_DNA"/>
</dbReference>
<dbReference type="InterPro" id="IPR036388">
    <property type="entry name" value="WH-like_DNA-bd_sf"/>
</dbReference>
<dbReference type="GO" id="GO:0003677">
    <property type="term" value="F:DNA binding"/>
    <property type="evidence" value="ECO:0007669"/>
    <property type="project" value="UniProtKB-KW"/>
</dbReference>
<keyword evidence="3" id="KW-0238">DNA-binding</keyword>
<feature type="domain" description="HTH lysR-type" evidence="5">
    <location>
        <begin position="3"/>
        <end position="61"/>
    </location>
</feature>
<dbReference type="Gene3D" id="1.10.10.10">
    <property type="entry name" value="Winged helix-like DNA-binding domain superfamily/Winged helix DNA-binding domain"/>
    <property type="match status" value="1"/>
</dbReference>
<sequence>MRLSLRSLRYVVAVADAGSVSAAAKHLHLSQPSISDAIAACEAEFGFSLFIRHHARGVSPTPAGVRVLAEARVLLTHADDFYQAARAMGREPVGDIAVGCFVSVAPRFVPALLSGFNTIFPRIRLVLEEADHEGVLASLTQGRTEVALAYDYALGEGMTAEPLAHLPPHAMLPATHRLARRASVRLSDLAEEPFMLLDLPGSRDYFLGLFRAAGLTPVIGFRSRGIEMVRGMVAAGHGWSVLNIVPRSPYATDGRRIVALPLEPELPGVRLMLLSHTGRSRRPAVEAFAGYVRQAFSRGGMFDPREVGF</sequence>
<dbReference type="PANTHER" id="PTHR30346:SF0">
    <property type="entry name" value="HCA OPERON TRANSCRIPTIONAL ACTIVATOR HCAR"/>
    <property type="match status" value="1"/>
</dbReference>
<dbReference type="FunFam" id="1.10.10.10:FF:000001">
    <property type="entry name" value="LysR family transcriptional regulator"/>
    <property type="match status" value="1"/>
</dbReference>
<dbReference type="PANTHER" id="PTHR30346">
    <property type="entry name" value="TRANSCRIPTIONAL DUAL REGULATOR HCAR-RELATED"/>
    <property type="match status" value="1"/>
</dbReference>
<evidence type="ECO:0000256" key="3">
    <source>
        <dbReference type="ARBA" id="ARBA00023125"/>
    </source>
</evidence>
<dbReference type="InterPro" id="IPR005119">
    <property type="entry name" value="LysR_subst-bd"/>
</dbReference>
<dbReference type="SUPFAM" id="SSF53850">
    <property type="entry name" value="Periplasmic binding protein-like II"/>
    <property type="match status" value="1"/>
</dbReference>
<dbReference type="InterPro" id="IPR000847">
    <property type="entry name" value="LysR_HTH_N"/>
</dbReference>
<dbReference type="CDD" id="cd08412">
    <property type="entry name" value="PBP2_PAO1_like"/>
    <property type="match status" value="1"/>
</dbReference>
<evidence type="ECO:0000313" key="6">
    <source>
        <dbReference type="EMBL" id="PZW42985.1"/>
    </source>
</evidence>
<evidence type="ECO:0000259" key="5">
    <source>
        <dbReference type="PROSITE" id="PS50931"/>
    </source>
</evidence>
<evidence type="ECO:0000256" key="4">
    <source>
        <dbReference type="ARBA" id="ARBA00023163"/>
    </source>
</evidence>